<dbReference type="AlphaFoldDB" id="A0AAD5WSV6"/>
<feature type="coiled-coil region" evidence="1">
    <location>
        <begin position="314"/>
        <end position="344"/>
    </location>
</feature>
<evidence type="ECO:0000256" key="2">
    <source>
        <dbReference type="SAM" id="MobiDB-lite"/>
    </source>
</evidence>
<sequence>MHSPAHPEDRIVVEHYQHNVGNQTTPAVQYYHAHGTIAMVGEAPPLEAGHTGQSHVRGSGDDNGKVPGGSGDWGQQAGEGEGDMIDHVGAPANCNITYGNTAMNIDYQDTDNGGQSSYDDHDGQNGTTKLGPRPRRHNRDKMLRFSQGRRAVPPRKLSITEDRHSSPSKIKKRDIQNGVGEATASTSSHDTRRHGSSAGGSWGERDRDNNDQSTPQEGDDRHQSTHHNGRDGEVDTDKSLYSRKCLHGCLVPAPERDWETLQSEKSALTQKLNAMNAERVAIKQYIDATHAHNNELKQHAGDLEIDKRNLRCWLDGAKLEAEKLAESNKRLKRRNHAMQCAEDERDAVFGRQEVDQNVKNAVEDLFQKIAYWTTTMFGSNSEEQMKMEDVDEKTHGQMIRAVVPGLRHLEDLPEFLSGSASKRRRAKIRRKFARAVVTYVVVGSMFRNSPRVAAATPQDKKQGQKQVGDQEQEPEEVRGMGQDLWVKGEIRDGLRNLEDLLASACPSNIPLASFHEWRALTMTLLSRVWDGGDTMEEDMLKEMRDRAGTAVRLLQSLSNHGTGKELFECQESLIPASGRLV</sequence>
<reference evidence="3" key="1">
    <citation type="submission" date="2022-07" db="EMBL/GenBank/DDBJ databases">
        <title>Draft genome sequence of Zalerion maritima ATCC 34329, a (micro)plastics degrading marine fungus.</title>
        <authorList>
            <person name="Paco A."/>
            <person name="Goncalves M.F.M."/>
            <person name="Rocha-Santos T.A.P."/>
            <person name="Alves A."/>
        </authorList>
    </citation>
    <scope>NUCLEOTIDE SEQUENCE</scope>
    <source>
        <strain evidence="3">ATCC 34329</strain>
    </source>
</reference>
<evidence type="ECO:0000256" key="1">
    <source>
        <dbReference type="SAM" id="Coils"/>
    </source>
</evidence>
<dbReference type="Proteomes" id="UP001201980">
    <property type="component" value="Unassembled WGS sequence"/>
</dbReference>
<dbReference type="EMBL" id="JAKWBI020000180">
    <property type="protein sequence ID" value="KAJ2900042.1"/>
    <property type="molecule type" value="Genomic_DNA"/>
</dbReference>
<gene>
    <name evidence="3" type="ORF">MKZ38_002660</name>
</gene>
<name>A0AAD5WSV6_9PEZI</name>
<feature type="region of interest" description="Disordered" evidence="2">
    <location>
        <begin position="451"/>
        <end position="482"/>
    </location>
</feature>
<protein>
    <submittedName>
        <fullName evidence="3">Uncharacterized protein</fullName>
    </submittedName>
</protein>
<evidence type="ECO:0000313" key="4">
    <source>
        <dbReference type="Proteomes" id="UP001201980"/>
    </source>
</evidence>
<feature type="compositionally biased region" description="Basic and acidic residues" evidence="2">
    <location>
        <begin position="218"/>
        <end position="236"/>
    </location>
</feature>
<keyword evidence="4" id="KW-1185">Reference proteome</keyword>
<comment type="caution">
    <text evidence="3">The sequence shown here is derived from an EMBL/GenBank/DDBJ whole genome shotgun (WGS) entry which is preliminary data.</text>
</comment>
<accession>A0AAD5WSV6</accession>
<feature type="region of interest" description="Disordered" evidence="2">
    <location>
        <begin position="107"/>
        <end position="236"/>
    </location>
</feature>
<feature type="region of interest" description="Disordered" evidence="2">
    <location>
        <begin position="44"/>
        <end position="86"/>
    </location>
</feature>
<keyword evidence="1" id="KW-0175">Coiled coil</keyword>
<organism evidence="3 4">
    <name type="scientific">Zalerion maritima</name>
    <dbReference type="NCBI Taxonomy" id="339359"/>
    <lineage>
        <taxon>Eukaryota</taxon>
        <taxon>Fungi</taxon>
        <taxon>Dikarya</taxon>
        <taxon>Ascomycota</taxon>
        <taxon>Pezizomycotina</taxon>
        <taxon>Sordariomycetes</taxon>
        <taxon>Lulworthiomycetidae</taxon>
        <taxon>Lulworthiales</taxon>
        <taxon>Lulworthiaceae</taxon>
        <taxon>Zalerion</taxon>
    </lineage>
</organism>
<evidence type="ECO:0000313" key="3">
    <source>
        <dbReference type="EMBL" id="KAJ2900042.1"/>
    </source>
</evidence>
<proteinExistence type="predicted"/>